<keyword evidence="1" id="KW-0472">Membrane</keyword>
<keyword evidence="1" id="KW-0812">Transmembrane</keyword>
<feature type="transmembrane region" description="Helical" evidence="1">
    <location>
        <begin position="47"/>
        <end position="73"/>
    </location>
</feature>
<feature type="transmembrane region" description="Helical" evidence="1">
    <location>
        <begin position="93"/>
        <end position="115"/>
    </location>
</feature>
<sequence>MSEYPVFAPIQAYVILTLLGTIVAVSVQHGCDYLGKLQGGLSIRARLPFIVAGCFYVCSFVGILSAISLLFWALHDSNIPVLASGAGISSLAFIVHLLLISNLFFLMAVVGVKIFNTHQAVFPRVSEVVMAETDADWEEGNKLNKKPDKFS</sequence>
<evidence type="ECO:0008006" key="4">
    <source>
        <dbReference type="Google" id="ProtNLM"/>
    </source>
</evidence>
<name>A0A2H0RJ47_9BACT</name>
<gene>
    <name evidence="2" type="ORF">COV08_01780</name>
</gene>
<feature type="transmembrane region" description="Helical" evidence="1">
    <location>
        <begin position="6"/>
        <end position="27"/>
    </location>
</feature>
<protein>
    <recommendedName>
        <fullName evidence="4">Transmembrane protein</fullName>
    </recommendedName>
</protein>
<evidence type="ECO:0000313" key="2">
    <source>
        <dbReference type="EMBL" id="PIR46044.1"/>
    </source>
</evidence>
<evidence type="ECO:0000256" key="1">
    <source>
        <dbReference type="SAM" id="Phobius"/>
    </source>
</evidence>
<dbReference type="AlphaFoldDB" id="A0A2H0RJ47"/>
<organism evidence="2 3">
    <name type="scientific">Candidatus Vogelbacteria bacterium CG10_big_fil_rev_8_21_14_0_10_49_38</name>
    <dbReference type="NCBI Taxonomy" id="1975043"/>
    <lineage>
        <taxon>Bacteria</taxon>
        <taxon>Candidatus Vogeliibacteriota</taxon>
    </lineage>
</organism>
<keyword evidence="1" id="KW-1133">Transmembrane helix</keyword>
<comment type="caution">
    <text evidence="2">The sequence shown here is derived from an EMBL/GenBank/DDBJ whole genome shotgun (WGS) entry which is preliminary data.</text>
</comment>
<dbReference type="EMBL" id="PCYK01000013">
    <property type="protein sequence ID" value="PIR46044.1"/>
    <property type="molecule type" value="Genomic_DNA"/>
</dbReference>
<dbReference type="Proteomes" id="UP000230431">
    <property type="component" value="Unassembled WGS sequence"/>
</dbReference>
<accession>A0A2H0RJ47</accession>
<reference evidence="2 3" key="1">
    <citation type="submission" date="2017-09" db="EMBL/GenBank/DDBJ databases">
        <title>Depth-based differentiation of microbial function through sediment-hosted aquifers and enrichment of novel symbionts in the deep terrestrial subsurface.</title>
        <authorList>
            <person name="Probst A.J."/>
            <person name="Ladd B."/>
            <person name="Jarett J.K."/>
            <person name="Geller-Mcgrath D.E."/>
            <person name="Sieber C.M."/>
            <person name="Emerson J.B."/>
            <person name="Anantharaman K."/>
            <person name="Thomas B.C."/>
            <person name="Malmstrom R."/>
            <person name="Stieglmeier M."/>
            <person name="Klingl A."/>
            <person name="Woyke T."/>
            <person name="Ryan C.M."/>
            <person name="Banfield J.F."/>
        </authorList>
    </citation>
    <scope>NUCLEOTIDE SEQUENCE [LARGE SCALE GENOMIC DNA]</scope>
    <source>
        <strain evidence="2">CG10_big_fil_rev_8_21_14_0_10_49_38</strain>
    </source>
</reference>
<proteinExistence type="predicted"/>
<evidence type="ECO:0000313" key="3">
    <source>
        <dbReference type="Proteomes" id="UP000230431"/>
    </source>
</evidence>